<keyword evidence="3" id="KW-1185">Reference proteome</keyword>
<accession>A0A8J7K7I3</accession>
<dbReference type="InterPro" id="IPR032557">
    <property type="entry name" value="DUF4935"/>
</dbReference>
<dbReference type="Pfam" id="PF16289">
    <property type="entry name" value="PIN_12"/>
    <property type="match status" value="1"/>
</dbReference>
<dbReference type="RefSeq" id="WP_193953916.1">
    <property type="nucleotide sequence ID" value="NZ_JADEYS010000013.1"/>
</dbReference>
<comment type="caution">
    <text evidence="2">The sequence shown here is derived from an EMBL/GenBank/DDBJ whole genome shotgun (WGS) entry which is preliminary data.</text>
</comment>
<organism evidence="2 3">
    <name type="scientific">Pontibacterium sinense</name>
    <dbReference type="NCBI Taxonomy" id="2781979"/>
    <lineage>
        <taxon>Bacteria</taxon>
        <taxon>Pseudomonadati</taxon>
        <taxon>Pseudomonadota</taxon>
        <taxon>Gammaproteobacteria</taxon>
        <taxon>Oceanospirillales</taxon>
        <taxon>Oceanospirillaceae</taxon>
        <taxon>Pontibacterium</taxon>
    </lineage>
</organism>
<dbReference type="Proteomes" id="UP000640333">
    <property type="component" value="Unassembled WGS sequence"/>
</dbReference>
<feature type="domain" description="DUF4935" evidence="1">
    <location>
        <begin position="5"/>
        <end position="172"/>
    </location>
</feature>
<reference evidence="2" key="1">
    <citation type="submission" date="2020-10" db="EMBL/GenBank/DDBJ databases">
        <title>Bacterium isolated from coastal waters sediment.</title>
        <authorList>
            <person name="Chen R.-J."/>
            <person name="Lu D.-C."/>
            <person name="Zhu K.-L."/>
            <person name="Du Z.-J."/>
        </authorList>
    </citation>
    <scope>NUCLEOTIDE SEQUENCE</scope>
    <source>
        <strain evidence="2">N1Y112</strain>
    </source>
</reference>
<evidence type="ECO:0000313" key="2">
    <source>
        <dbReference type="EMBL" id="MBE9398291.1"/>
    </source>
</evidence>
<gene>
    <name evidence="2" type="ORF">IOQ59_13600</name>
</gene>
<evidence type="ECO:0000313" key="3">
    <source>
        <dbReference type="Proteomes" id="UP000640333"/>
    </source>
</evidence>
<name>A0A8J7K7I3_9GAMM</name>
<proteinExistence type="predicted"/>
<protein>
    <submittedName>
        <fullName evidence="2">DUF4935 domain-containing protein</fullName>
    </submittedName>
</protein>
<sequence length="373" mass="44369">MFKYIVIDTNILFNDFDLTKVDLRKLIKFSSIYKINICFPQVVIDELIGQYSQKFDDEVDSLIKSFDALQKTLLTKKINSFNVDETSKDLRKRKEQYEHHLYDFIKKHRITVLPYPKEDHSEIVRRMYLKKHPFTNDKVELGYKDYLIAVSAKKKQSKRNQVILYTKNLKDFCKLSNKNSKELEPFHSDFEATSCFATDNLSVILQSLRNQQARRLKKLSLEPEKIDSLFDKFGREIVTNILFSDDAFGDITFEVEIIENTFISKSVEFSVDIDKEWDLFHLKGIVEISFSCNFELDNYSFEMLDKDFVFYDLVVKALESKGIVLNSEEEWSYKFYDFNYHKKFDISYEIFDYQKPEDVDVYDEFALSIYPLH</sequence>
<dbReference type="EMBL" id="JADEYS010000013">
    <property type="protein sequence ID" value="MBE9398291.1"/>
    <property type="molecule type" value="Genomic_DNA"/>
</dbReference>
<dbReference type="AlphaFoldDB" id="A0A8J7K7I3"/>
<evidence type="ECO:0000259" key="1">
    <source>
        <dbReference type="Pfam" id="PF16289"/>
    </source>
</evidence>